<protein>
    <submittedName>
        <fullName evidence="1">Uncharacterized protein</fullName>
    </submittedName>
</protein>
<dbReference type="Proteomes" id="UP001056120">
    <property type="component" value="Linkage Group LG08"/>
</dbReference>
<name>A0ACB9IJ40_9ASTR</name>
<dbReference type="EMBL" id="CM042025">
    <property type="protein sequence ID" value="KAI3807395.1"/>
    <property type="molecule type" value="Genomic_DNA"/>
</dbReference>
<evidence type="ECO:0000313" key="2">
    <source>
        <dbReference type="Proteomes" id="UP001056120"/>
    </source>
</evidence>
<reference evidence="1 2" key="2">
    <citation type="journal article" date="2022" name="Mol. Ecol. Resour.">
        <title>The genomes of chicory, endive, great burdock and yacon provide insights into Asteraceae paleo-polyploidization history and plant inulin production.</title>
        <authorList>
            <person name="Fan W."/>
            <person name="Wang S."/>
            <person name="Wang H."/>
            <person name="Wang A."/>
            <person name="Jiang F."/>
            <person name="Liu H."/>
            <person name="Zhao H."/>
            <person name="Xu D."/>
            <person name="Zhang Y."/>
        </authorList>
    </citation>
    <scope>NUCLEOTIDE SEQUENCE [LARGE SCALE GENOMIC DNA]</scope>
    <source>
        <strain evidence="2">cv. Yunnan</strain>
        <tissue evidence="1">Leaves</tissue>
    </source>
</reference>
<organism evidence="1 2">
    <name type="scientific">Smallanthus sonchifolius</name>
    <dbReference type="NCBI Taxonomy" id="185202"/>
    <lineage>
        <taxon>Eukaryota</taxon>
        <taxon>Viridiplantae</taxon>
        <taxon>Streptophyta</taxon>
        <taxon>Embryophyta</taxon>
        <taxon>Tracheophyta</taxon>
        <taxon>Spermatophyta</taxon>
        <taxon>Magnoliopsida</taxon>
        <taxon>eudicotyledons</taxon>
        <taxon>Gunneridae</taxon>
        <taxon>Pentapetalae</taxon>
        <taxon>asterids</taxon>
        <taxon>campanulids</taxon>
        <taxon>Asterales</taxon>
        <taxon>Asteraceae</taxon>
        <taxon>Asteroideae</taxon>
        <taxon>Heliantheae alliance</taxon>
        <taxon>Millerieae</taxon>
        <taxon>Smallanthus</taxon>
    </lineage>
</organism>
<gene>
    <name evidence="1" type="ORF">L1987_23322</name>
</gene>
<comment type="caution">
    <text evidence="1">The sequence shown here is derived from an EMBL/GenBank/DDBJ whole genome shotgun (WGS) entry which is preliminary data.</text>
</comment>
<evidence type="ECO:0000313" key="1">
    <source>
        <dbReference type="EMBL" id="KAI3807395.1"/>
    </source>
</evidence>
<keyword evidence="2" id="KW-1185">Reference proteome</keyword>
<sequence>MKTKSICPSQSPVLNLRSCSRASNNRHHDEAIVLCIFLDFVLRFCIHIISKAQSRLLFVRKPELAILYYKDLRKQAFPVLGIEVSKQKGDKYGVADVCNGGGGASALVTKLI</sequence>
<reference evidence="2" key="1">
    <citation type="journal article" date="2022" name="Mol. Ecol. Resour.">
        <title>The genomes of chicory, endive, great burdock and yacon provide insights into Asteraceae palaeo-polyploidization history and plant inulin production.</title>
        <authorList>
            <person name="Fan W."/>
            <person name="Wang S."/>
            <person name="Wang H."/>
            <person name="Wang A."/>
            <person name="Jiang F."/>
            <person name="Liu H."/>
            <person name="Zhao H."/>
            <person name="Xu D."/>
            <person name="Zhang Y."/>
        </authorList>
    </citation>
    <scope>NUCLEOTIDE SEQUENCE [LARGE SCALE GENOMIC DNA]</scope>
    <source>
        <strain evidence="2">cv. Yunnan</strain>
    </source>
</reference>
<proteinExistence type="predicted"/>
<accession>A0ACB9IJ40</accession>